<reference evidence="1" key="1">
    <citation type="submission" date="2020-02" db="EMBL/GenBank/DDBJ databases">
        <authorList>
            <person name="Meier V. D."/>
        </authorList>
    </citation>
    <scope>NUCLEOTIDE SEQUENCE</scope>
    <source>
        <strain evidence="1">AVDCRST_MAG81</strain>
    </source>
</reference>
<accession>A0A6J4VFE2</accession>
<name>A0A6J4VFE2_9CYAN</name>
<sequence length="54" mass="5933">MRGIVSLWIEPDTDRLHSIELSNLIGQIPYCVLSEPIPTYKVVLVALLAEVGAV</sequence>
<evidence type="ECO:0000313" key="1">
    <source>
        <dbReference type="EMBL" id="CAA9574849.1"/>
    </source>
</evidence>
<gene>
    <name evidence="1" type="ORF">AVDCRST_MAG81-2200</name>
</gene>
<dbReference type="AlphaFoldDB" id="A0A6J4VFE2"/>
<protein>
    <submittedName>
        <fullName evidence="1">Uncharacterized protein</fullName>
    </submittedName>
</protein>
<dbReference type="EMBL" id="CADCWO010000115">
    <property type="protein sequence ID" value="CAA9574849.1"/>
    <property type="molecule type" value="Genomic_DNA"/>
</dbReference>
<proteinExistence type="predicted"/>
<organism evidence="1">
    <name type="scientific">uncultured Synechococcales cyanobacterium</name>
    <dbReference type="NCBI Taxonomy" id="1936017"/>
    <lineage>
        <taxon>Bacteria</taxon>
        <taxon>Bacillati</taxon>
        <taxon>Cyanobacteriota</taxon>
        <taxon>Cyanophyceae</taxon>
        <taxon>Synechococcales</taxon>
        <taxon>environmental samples</taxon>
    </lineage>
</organism>